<comment type="similarity">
    <text evidence="9">Belongs to the CobB/CbiA family.</text>
</comment>
<evidence type="ECO:0000256" key="8">
    <source>
        <dbReference type="ARBA" id="ARBA00022962"/>
    </source>
</evidence>
<dbReference type="EMBL" id="WNKS01000018">
    <property type="protein sequence ID" value="MTV32567.1"/>
    <property type="molecule type" value="Genomic_DNA"/>
</dbReference>
<dbReference type="Pfam" id="PF07685">
    <property type="entry name" value="GATase_3"/>
    <property type="match status" value="1"/>
</dbReference>
<dbReference type="Proteomes" id="UP000439113">
    <property type="component" value="Unassembled WGS sequence"/>
</dbReference>
<evidence type="ECO:0000256" key="3">
    <source>
        <dbReference type="ARBA" id="ARBA00022573"/>
    </source>
</evidence>
<dbReference type="Gene3D" id="3.40.50.300">
    <property type="entry name" value="P-loop containing nucleotide triphosphate hydrolases"/>
    <property type="match status" value="1"/>
</dbReference>
<keyword evidence="4 9" id="KW-0436">Ligase</keyword>
<comment type="cofactor">
    <cofactor evidence="1 9">
        <name>Mg(2+)</name>
        <dbReference type="ChEBI" id="CHEBI:18420"/>
    </cofactor>
</comment>
<dbReference type="GO" id="GO:0005524">
    <property type="term" value="F:ATP binding"/>
    <property type="evidence" value="ECO:0007669"/>
    <property type="project" value="UniProtKB-UniRule"/>
</dbReference>
<dbReference type="Pfam" id="PF01656">
    <property type="entry name" value="CbiA"/>
    <property type="match status" value="1"/>
</dbReference>
<gene>
    <name evidence="9" type="primary">cobB</name>
    <name evidence="12" type="ORF">GJ654_16395</name>
</gene>
<keyword evidence="8 9" id="KW-0315">Glutamine amidotransferase</keyword>
<dbReference type="AlphaFoldDB" id="A0A6N8DQ96"/>
<dbReference type="GO" id="GO:0042242">
    <property type="term" value="F:cobyrinic acid a,c-diamide synthase activity"/>
    <property type="evidence" value="ECO:0007669"/>
    <property type="project" value="InterPro"/>
</dbReference>
<evidence type="ECO:0000256" key="9">
    <source>
        <dbReference type="HAMAP-Rule" id="MF_00027"/>
    </source>
</evidence>
<feature type="active site" description="Nucleophile" evidence="9">
    <location>
        <position position="326"/>
    </location>
</feature>
<evidence type="ECO:0000256" key="2">
    <source>
        <dbReference type="ARBA" id="ARBA00006205"/>
    </source>
</evidence>
<reference evidence="12 13" key="1">
    <citation type="submission" date="2019-11" db="EMBL/GenBank/DDBJ databases">
        <title>Whole-genome sequence of a Rhodoblastus acidophilus DSM 142.</title>
        <authorList>
            <person name="Kyndt J.A."/>
            <person name="Meyer T.E."/>
        </authorList>
    </citation>
    <scope>NUCLEOTIDE SEQUENCE [LARGE SCALE GENOMIC DNA]</scope>
    <source>
        <strain evidence="12 13">DSM 142</strain>
    </source>
</reference>
<dbReference type="SUPFAM" id="SSF52317">
    <property type="entry name" value="Class I glutamine amidotransferase-like"/>
    <property type="match status" value="1"/>
</dbReference>
<dbReference type="GO" id="GO:0009236">
    <property type="term" value="P:cobalamin biosynthetic process"/>
    <property type="evidence" value="ECO:0007669"/>
    <property type="project" value="UniProtKB-UniRule"/>
</dbReference>
<dbReference type="GO" id="GO:0043802">
    <property type="term" value="F:hydrogenobyrinic acid a,c-diamide synthase (glutamine-hydrolysing) activity"/>
    <property type="evidence" value="ECO:0007669"/>
    <property type="project" value="UniProtKB-UniRule"/>
</dbReference>
<dbReference type="RefSeq" id="WP_155447257.1">
    <property type="nucleotide sequence ID" value="NZ_JAOQNR010000007.1"/>
</dbReference>
<dbReference type="InterPro" id="IPR002586">
    <property type="entry name" value="CobQ/CobB/MinD/ParA_Nub-bd_dom"/>
</dbReference>
<evidence type="ECO:0000256" key="1">
    <source>
        <dbReference type="ARBA" id="ARBA00001946"/>
    </source>
</evidence>
<dbReference type="InterPro" id="IPR027417">
    <property type="entry name" value="P-loop_NTPase"/>
</dbReference>
<dbReference type="HAMAP" id="MF_00027">
    <property type="entry name" value="CobB_CbiA"/>
    <property type="match status" value="1"/>
</dbReference>
<organism evidence="12 13">
    <name type="scientific">Rhodoblastus acidophilus</name>
    <name type="common">Rhodopseudomonas acidophila</name>
    <dbReference type="NCBI Taxonomy" id="1074"/>
    <lineage>
        <taxon>Bacteria</taxon>
        <taxon>Pseudomonadati</taxon>
        <taxon>Pseudomonadota</taxon>
        <taxon>Alphaproteobacteria</taxon>
        <taxon>Hyphomicrobiales</taxon>
        <taxon>Rhodoblastaceae</taxon>
        <taxon>Rhodoblastus</taxon>
    </lineage>
</organism>
<dbReference type="PANTHER" id="PTHR43873">
    <property type="entry name" value="COBYRINATE A,C-DIAMIDE SYNTHASE"/>
    <property type="match status" value="1"/>
</dbReference>
<dbReference type="PANTHER" id="PTHR43873:SF1">
    <property type="entry name" value="COBYRINATE A,C-DIAMIDE SYNTHASE"/>
    <property type="match status" value="1"/>
</dbReference>
<dbReference type="InterPro" id="IPR011698">
    <property type="entry name" value="GATase_3"/>
</dbReference>
<protein>
    <recommendedName>
        <fullName evidence="9">Hydrogenobyrinate a,c-diamide synthase</fullName>
        <ecNumber evidence="9">6.3.5.9</ecNumber>
    </recommendedName>
    <alternativeName>
        <fullName evidence="9">Hydrogenobyrinic acid a,c-diamide synthase</fullName>
    </alternativeName>
</protein>
<comment type="miscellaneous">
    <text evidence="9">The a and c carboxylates of hydrogenobyrinate are activated for nucleophilic attack via formation of a phosphorylated intermediate by ATP. CobB catalyzes first the amidation of the c-carboxylate, and then that of the a-carboxylate.</text>
</comment>
<sequence>MKGFLIAAPRSGGGKTTVALGLMRALRQRGLRVGAVKNGPDYIDSAFHGAATGRPSFNLDSWAMDDALVAGLAATAAEDADLLIAEGAMGLFDGAPGEQARNGSSATLAKKLGLPVVLVLDVSGQAQTAAAVAHGCATFDADVKLAGVILNKVGGERHVRLAASALETVGLPVFGALPRDAKIVLPERHLGLVQAADTSDLEAKLDALAGFVATHVDLDALHAAARPLCSSPSRKNALEPPGQKIAVARDAAFSFLYPHLLLGWRRAGAEICFFSPLQDEPPPGDADFCWLPGGYPELHARRLANARKFLDGLRAFASKKPVHGECGGYMALGEFLVDAEGVRHPMAGLLSVSTSFAKRKLTLGYRNATLVTDGALGPRGKILLGHEFHHATIETLGDDPAFALACDAHGGEKKPVGSRRGRVTGSFFHVISAE</sequence>
<evidence type="ECO:0000256" key="4">
    <source>
        <dbReference type="ARBA" id="ARBA00022598"/>
    </source>
</evidence>
<dbReference type="InterPro" id="IPR029062">
    <property type="entry name" value="Class_I_gatase-like"/>
</dbReference>
<dbReference type="Gene3D" id="3.40.50.880">
    <property type="match status" value="1"/>
</dbReference>
<proteinExistence type="inferred from homology"/>
<dbReference type="UniPathway" id="UPA00148">
    <property type="reaction ID" value="UER00220"/>
</dbReference>
<keyword evidence="5 9" id="KW-0547">Nucleotide-binding</keyword>
<dbReference type="NCBIfam" id="NF002204">
    <property type="entry name" value="PRK01077.1"/>
    <property type="match status" value="1"/>
</dbReference>
<evidence type="ECO:0000259" key="11">
    <source>
        <dbReference type="Pfam" id="PF07685"/>
    </source>
</evidence>
<evidence type="ECO:0000313" key="13">
    <source>
        <dbReference type="Proteomes" id="UP000439113"/>
    </source>
</evidence>
<dbReference type="SUPFAM" id="SSF52540">
    <property type="entry name" value="P-loop containing nucleoside triphosphate hydrolases"/>
    <property type="match status" value="1"/>
</dbReference>
<comment type="catalytic activity">
    <reaction evidence="9">
        <text>hydrogenobyrinate + 2 L-glutamine + 2 ATP + 2 H2O = hydrogenobyrinate a,c-diamide + 2 L-glutamate + 2 ADP + 2 phosphate + 2 H(+)</text>
        <dbReference type="Rhea" id="RHEA:12544"/>
        <dbReference type="ChEBI" id="CHEBI:15377"/>
        <dbReference type="ChEBI" id="CHEBI:15378"/>
        <dbReference type="ChEBI" id="CHEBI:29985"/>
        <dbReference type="ChEBI" id="CHEBI:30616"/>
        <dbReference type="ChEBI" id="CHEBI:43474"/>
        <dbReference type="ChEBI" id="CHEBI:58359"/>
        <dbReference type="ChEBI" id="CHEBI:77873"/>
        <dbReference type="ChEBI" id="CHEBI:77874"/>
        <dbReference type="ChEBI" id="CHEBI:456216"/>
        <dbReference type="EC" id="6.3.5.9"/>
    </reaction>
</comment>
<dbReference type="NCBIfam" id="TIGR00379">
    <property type="entry name" value="cobB"/>
    <property type="match status" value="1"/>
</dbReference>
<accession>A0A6N8DQ96</accession>
<name>A0A6N8DQ96_RHOAC</name>
<dbReference type="CDD" id="cd05388">
    <property type="entry name" value="CobB_N"/>
    <property type="match status" value="1"/>
</dbReference>
<keyword evidence="3 9" id="KW-0169">Cobalamin biosynthesis</keyword>
<comment type="pathway">
    <text evidence="9">Cofactor biosynthesis; adenosylcobalamin biosynthesis; cob(II)yrinate a,c-diamide from precorrin-2 (aerobic route): step 9/10.</text>
</comment>
<dbReference type="PROSITE" id="PS51274">
    <property type="entry name" value="GATASE_COBBQ"/>
    <property type="match status" value="1"/>
</dbReference>
<dbReference type="OrthoDB" id="9764035at2"/>
<keyword evidence="6 9" id="KW-0067">ATP-binding</keyword>
<dbReference type="EC" id="6.3.5.9" evidence="9"/>
<comment type="similarity">
    <text evidence="2">Belongs to the CobB/CobQ family. CobQ subfamily.</text>
</comment>
<keyword evidence="7 9" id="KW-0460">Magnesium</keyword>
<comment type="domain">
    <text evidence="9">Comprises of two domains. The C-terminal domain contains the binding site for glutamine and catalyzes the hydrolysis of this substrate to glutamate and ammonia. The N-terminal domain is anticipated to bind ATP and hydrogenobyrinate and catalyzes the ultimate synthesis of the diamide product. The ammonia produced via the glutaminase domain is probably translocated to the adjacent domain via a molecular tunnel, where it reacts with an activated intermediate.</text>
</comment>
<feature type="domain" description="CobB/CobQ-like glutamine amidotransferase" evidence="11">
    <location>
        <begin position="244"/>
        <end position="432"/>
    </location>
</feature>
<evidence type="ECO:0000259" key="10">
    <source>
        <dbReference type="Pfam" id="PF01656"/>
    </source>
</evidence>
<evidence type="ECO:0000256" key="5">
    <source>
        <dbReference type="ARBA" id="ARBA00022741"/>
    </source>
</evidence>
<evidence type="ECO:0000256" key="6">
    <source>
        <dbReference type="ARBA" id="ARBA00022840"/>
    </source>
</evidence>
<evidence type="ECO:0000256" key="7">
    <source>
        <dbReference type="ARBA" id="ARBA00022842"/>
    </source>
</evidence>
<dbReference type="InterPro" id="IPR004484">
    <property type="entry name" value="CbiA/CobB_synth"/>
</dbReference>
<evidence type="ECO:0000313" key="12">
    <source>
        <dbReference type="EMBL" id="MTV32567.1"/>
    </source>
</evidence>
<comment type="function">
    <text evidence="9">Catalyzes the ATP-dependent amidation of the two carboxylate groups at positions a and c of hydrogenobyrinate, using either L-glutamine or ammonia as the nitrogen source.</text>
</comment>
<feature type="site" description="Increases nucleophilicity of active site Cys" evidence="9">
    <location>
        <position position="429"/>
    </location>
</feature>
<comment type="caution">
    <text evidence="12">The sequence shown here is derived from an EMBL/GenBank/DDBJ whole genome shotgun (WGS) entry which is preliminary data.</text>
</comment>
<feature type="domain" description="CobQ/CobB/MinD/ParA nucleotide binding" evidence="10">
    <location>
        <begin position="5"/>
        <end position="190"/>
    </location>
</feature>